<dbReference type="GO" id="GO:0051536">
    <property type="term" value="F:iron-sulfur cluster binding"/>
    <property type="evidence" value="ECO:0007669"/>
    <property type="project" value="UniProtKB-KW"/>
</dbReference>
<comment type="caution">
    <text evidence="8">The sequence shown here is derived from an EMBL/GenBank/DDBJ whole genome shotgun (WGS) entry which is preliminary data.</text>
</comment>
<keyword evidence="3" id="KW-0479">Metal-binding</keyword>
<feature type="domain" description="Radical SAM core" evidence="7">
    <location>
        <begin position="162"/>
        <end position="386"/>
    </location>
</feature>
<dbReference type="InterPro" id="IPR036724">
    <property type="entry name" value="Cobalamin-bd_sf"/>
</dbReference>
<evidence type="ECO:0000256" key="4">
    <source>
        <dbReference type="ARBA" id="ARBA00023004"/>
    </source>
</evidence>
<dbReference type="InterPro" id="IPR058240">
    <property type="entry name" value="rSAM_sf"/>
</dbReference>
<dbReference type="AlphaFoldDB" id="A0A1E3GRD0"/>
<keyword evidence="5" id="KW-0411">Iron-sulfur</keyword>
<dbReference type="PATRIC" id="fig|291169.3.peg.1675"/>
<dbReference type="Gene3D" id="3.80.30.20">
    <property type="entry name" value="tm_1862 like domain"/>
    <property type="match status" value="1"/>
</dbReference>
<protein>
    <submittedName>
        <fullName evidence="8">Coproporphyrinogen III oxidase</fullName>
    </submittedName>
</protein>
<dbReference type="InterPro" id="IPR025288">
    <property type="entry name" value="DUF4080"/>
</dbReference>
<dbReference type="Gene3D" id="3.40.50.280">
    <property type="entry name" value="Cobalamin-binding domain"/>
    <property type="match status" value="1"/>
</dbReference>
<dbReference type="InterPro" id="IPR023404">
    <property type="entry name" value="rSAM_horseshoe"/>
</dbReference>
<dbReference type="Proteomes" id="UP000094379">
    <property type="component" value="Unassembled WGS sequence"/>
</dbReference>
<evidence type="ECO:0000256" key="3">
    <source>
        <dbReference type="ARBA" id="ARBA00022723"/>
    </source>
</evidence>
<dbReference type="InterPro" id="IPR006158">
    <property type="entry name" value="Cobalamin-bd"/>
</dbReference>
<dbReference type="SMART" id="SM00729">
    <property type="entry name" value="Elp3"/>
    <property type="match status" value="1"/>
</dbReference>
<feature type="domain" description="B12-binding" evidence="6">
    <location>
        <begin position="5"/>
        <end position="137"/>
    </location>
</feature>
<dbReference type="SUPFAM" id="SSF52242">
    <property type="entry name" value="Cobalamin (vitamin B12)-binding domain"/>
    <property type="match status" value="1"/>
</dbReference>
<dbReference type="PANTHER" id="PTHR43409">
    <property type="entry name" value="ANAEROBIC MAGNESIUM-PROTOPORPHYRIN IX MONOMETHYL ESTER CYCLASE-RELATED"/>
    <property type="match status" value="1"/>
</dbReference>
<accession>A0A1E3GRD0</accession>
<keyword evidence="2" id="KW-0949">S-adenosyl-L-methionine</keyword>
<dbReference type="GO" id="GO:0005829">
    <property type="term" value="C:cytosol"/>
    <property type="evidence" value="ECO:0007669"/>
    <property type="project" value="TreeGrafter"/>
</dbReference>
<evidence type="ECO:0000259" key="7">
    <source>
        <dbReference type="PROSITE" id="PS51918"/>
    </source>
</evidence>
<dbReference type="SUPFAM" id="SSF102114">
    <property type="entry name" value="Radical SAM enzymes"/>
    <property type="match status" value="1"/>
</dbReference>
<reference evidence="8 9" key="1">
    <citation type="submission" date="2016-07" db="EMBL/GenBank/DDBJ databases">
        <title>Draft Genome Sequence of Methylophaga muralis Bur 1.</title>
        <authorList>
            <person name="Vasilenko O.V."/>
            <person name="Doronina N.V."/>
            <person name="Shmareva M.N."/>
            <person name="Tarlachkov S.V."/>
            <person name="Mustakhimov I."/>
            <person name="Trotsenko Y.A."/>
        </authorList>
    </citation>
    <scope>NUCLEOTIDE SEQUENCE [LARGE SCALE GENOMIC DNA]</scope>
    <source>
        <strain evidence="8 9">Bur 1</strain>
    </source>
</reference>
<dbReference type="PROSITE" id="PS51918">
    <property type="entry name" value="RADICAL_SAM"/>
    <property type="match status" value="1"/>
</dbReference>
<evidence type="ECO:0000313" key="9">
    <source>
        <dbReference type="Proteomes" id="UP000094379"/>
    </source>
</evidence>
<dbReference type="InterPro" id="IPR006638">
    <property type="entry name" value="Elp3/MiaA/NifB-like_rSAM"/>
</dbReference>
<dbReference type="GO" id="GO:0031419">
    <property type="term" value="F:cobalamin binding"/>
    <property type="evidence" value="ECO:0007669"/>
    <property type="project" value="InterPro"/>
</dbReference>
<dbReference type="EMBL" id="MCRI01000016">
    <property type="protein sequence ID" value="ODN66602.1"/>
    <property type="molecule type" value="Genomic_DNA"/>
</dbReference>
<evidence type="ECO:0000256" key="1">
    <source>
        <dbReference type="ARBA" id="ARBA00001966"/>
    </source>
</evidence>
<keyword evidence="4" id="KW-0408">Iron</keyword>
<dbReference type="InterPro" id="IPR051198">
    <property type="entry name" value="BchE-like"/>
</dbReference>
<gene>
    <name evidence="8" type="ORF">A9E74_01665</name>
</gene>
<keyword evidence="9" id="KW-1185">Reference proteome</keyword>
<name>A0A1E3GRD0_9GAMM</name>
<dbReference type="SFLD" id="SFLDS00029">
    <property type="entry name" value="Radical_SAM"/>
    <property type="match status" value="1"/>
</dbReference>
<dbReference type="STRING" id="291169.A9E74_01665"/>
<dbReference type="RefSeq" id="WP_069296149.1">
    <property type="nucleotide sequence ID" value="NZ_MCRI01000016.1"/>
</dbReference>
<evidence type="ECO:0000259" key="6">
    <source>
        <dbReference type="PROSITE" id="PS51332"/>
    </source>
</evidence>
<dbReference type="PROSITE" id="PS51332">
    <property type="entry name" value="B12_BINDING"/>
    <property type="match status" value="1"/>
</dbReference>
<dbReference type="Pfam" id="PF13311">
    <property type="entry name" value="DUF4080"/>
    <property type="match status" value="1"/>
</dbReference>
<dbReference type="Pfam" id="PF02310">
    <property type="entry name" value="B12-binding"/>
    <property type="match status" value="1"/>
</dbReference>
<dbReference type="GO" id="GO:0046872">
    <property type="term" value="F:metal ion binding"/>
    <property type="evidence" value="ECO:0007669"/>
    <property type="project" value="UniProtKB-KW"/>
</dbReference>
<dbReference type="Pfam" id="PF04055">
    <property type="entry name" value="Radical_SAM"/>
    <property type="match status" value="1"/>
</dbReference>
<sequence>MSTTAKILLTTLNARYMHSAFGLRYLYANLGEQQSAAELIEFTIQEQPLSIAEKLLSYQPEVIGFSVYIWNVSEIEAVVGLLKSIKPEIRIILGGPEVSHSPDLPKVCELADYVIAGPGEQDFRELCEKLLRNENPATKYIDGRATPLEQLILPYRFYNDEDIRNRLIYVEASRGCPFKCEFCLSALDKTATAFPLDAFLAEIDQLWQRGVRNFKFIDRTFNLKITTSIAILEFFLERMSDDLYLHFEVVPDNLPDKLKSVLQKFPPNSLQFEIGIQTFDSEIQERISRKQNNDKSKDNILWLREHSGAHLHTDLIFGLPGDTLENFADSFDQLIALNPHEIQVGILKRLRGAPLNRHNEPSDLRFNPLPPYNLLSSREIDFSTMQRVNRFARYWDLIGNSGRFINTLPLLLDEQPFWHFMTLSDQIYQRTGQTAKIALKRLFELIYVVLTEDMHHPAELVKDHLRLDYARAGLKGQPDYEALPTLNKPAKVGTANKRQRFHA</sequence>
<dbReference type="InterPro" id="IPR007197">
    <property type="entry name" value="rSAM"/>
</dbReference>
<evidence type="ECO:0000256" key="2">
    <source>
        <dbReference type="ARBA" id="ARBA00022691"/>
    </source>
</evidence>
<comment type="cofactor">
    <cofactor evidence="1">
        <name>[4Fe-4S] cluster</name>
        <dbReference type="ChEBI" id="CHEBI:49883"/>
    </cofactor>
</comment>
<evidence type="ECO:0000313" key="8">
    <source>
        <dbReference type="EMBL" id="ODN66602.1"/>
    </source>
</evidence>
<dbReference type="GO" id="GO:0003824">
    <property type="term" value="F:catalytic activity"/>
    <property type="evidence" value="ECO:0007669"/>
    <property type="project" value="InterPro"/>
</dbReference>
<dbReference type="SFLD" id="SFLDG01082">
    <property type="entry name" value="B12-binding_domain_containing"/>
    <property type="match status" value="1"/>
</dbReference>
<organism evidence="8 9">
    <name type="scientific">Methylophaga muralis</name>
    <dbReference type="NCBI Taxonomy" id="291169"/>
    <lineage>
        <taxon>Bacteria</taxon>
        <taxon>Pseudomonadati</taxon>
        <taxon>Pseudomonadota</taxon>
        <taxon>Gammaproteobacteria</taxon>
        <taxon>Thiotrichales</taxon>
        <taxon>Piscirickettsiaceae</taxon>
        <taxon>Methylophaga</taxon>
    </lineage>
</organism>
<evidence type="ECO:0000256" key="5">
    <source>
        <dbReference type="ARBA" id="ARBA00023014"/>
    </source>
</evidence>
<dbReference type="PANTHER" id="PTHR43409:SF16">
    <property type="entry name" value="SLR0320 PROTEIN"/>
    <property type="match status" value="1"/>
</dbReference>
<proteinExistence type="predicted"/>